<reference evidence="10" key="1">
    <citation type="journal article" date="2021" name="PeerJ">
        <title>Extensive microbial diversity within the chicken gut microbiome revealed by metagenomics and culture.</title>
        <authorList>
            <person name="Gilroy R."/>
            <person name="Ravi A."/>
            <person name="Getino M."/>
            <person name="Pursley I."/>
            <person name="Horton D.L."/>
            <person name="Alikhan N.F."/>
            <person name="Baker D."/>
            <person name="Gharbi K."/>
            <person name="Hall N."/>
            <person name="Watson M."/>
            <person name="Adriaenssens E.M."/>
            <person name="Foster-Nyarko E."/>
            <person name="Jarju S."/>
            <person name="Secka A."/>
            <person name="Antonio M."/>
            <person name="Oren A."/>
            <person name="Chaudhuri R.R."/>
            <person name="La Ragione R."/>
            <person name="Hildebrand F."/>
            <person name="Pallen M.J."/>
        </authorList>
    </citation>
    <scope>NUCLEOTIDE SEQUENCE</scope>
    <source>
        <strain evidence="10">7318</strain>
    </source>
</reference>
<evidence type="ECO:0000256" key="8">
    <source>
        <dbReference type="HAMAP-Rule" id="MF_01161"/>
    </source>
</evidence>
<keyword evidence="2 8" id="KW-0963">Cytoplasm</keyword>
<dbReference type="PANTHER" id="PTHR43033">
    <property type="entry name" value="TRNA(ILE)-LYSIDINE SYNTHASE-RELATED"/>
    <property type="match status" value="1"/>
</dbReference>
<dbReference type="InterPro" id="IPR014729">
    <property type="entry name" value="Rossmann-like_a/b/a_fold"/>
</dbReference>
<evidence type="ECO:0000256" key="6">
    <source>
        <dbReference type="ARBA" id="ARBA00022840"/>
    </source>
</evidence>
<dbReference type="Gene3D" id="3.40.50.620">
    <property type="entry name" value="HUPs"/>
    <property type="match status" value="1"/>
</dbReference>
<dbReference type="SUPFAM" id="SSF52402">
    <property type="entry name" value="Adenine nucleotide alpha hydrolases-like"/>
    <property type="match status" value="1"/>
</dbReference>
<dbReference type="NCBIfam" id="TIGR02433">
    <property type="entry name" value="lysidine_TilS_C"/>
    <property type="match status" value="1"/>
</dbReference>
<feature type="binding site" evidence="8">
    <location>
        <begin position="26"/>
        <end position="31"/>
    </location>
    <ligand>
        <name>ATP</name>
        <dbReference type="ChEBI" id="CHEBI:30616"/>
    </ligand>
</feature>
<evidence type="ECO:0000256" key="2">
    <source>
        <dbReference type="ARBA" id="ARBA00022490"/>
    </source>
</evidence>
<dbReference type="GO" id="GO:0006400">
    <property type="term" value="P:tRNA modification"/>
    <property type="evidence" value="ECO:0007669"/>
    <property type="project" value="UniProtKB-UniRule"/>
</dbReference>
<comment type="catalytic activity">
    <reaction evidence="7 8">
        <text>cytidine(34) in tRNA(Ile2) + L-lysine + ATP = lysidine(34) in tRNA(Ile2) + AMP + diphosphate + H(+)</text>
        <dbReference type="Rhea" id="RHEA:43744"/>
        <dbReference type="Rhea" id="RHEA-COMP:10625"/>
        <dbReference type="Rhea" id="RHEA-COMP:10670"/>
        <dbReference type="ChEBI" id="CHEBI:15378"/>
        <dbReference type="ChEBI" id="CHEBI:30616"/>
        <dbReference type="ChEBI" id="CHEBI:32551"/>
        <dbReference type="ChEBI" id="CHEBI:33019"/>
        <dbReference type="ChEBI" id="CHEBI:82748"/>
        <dbReference type="ChEBI" id="CHEBI:83665"/>
        <dbReference type="ChEBI" id="CHEBI:456215"/>
        <dbReference type="EC" id="6.3.4.19"/>
    </reaction>
</comment>
<comment type="domain">
    <text evidence="8">The N-terminal region contains the highly conserved SGGXDS motif, predicted to be a P-loop motif involved in ATP binding.</text>
</comment>
<accession>A0A921HNB3</accession>
<protein>
    <recommendedName>
        <fullName evidence="8">tRNA(Ile)-lysidine synthase</fullName>
        <ecNumber evidence="8">6.3.4.19</ecNumber>
    </recommendedName>
    <alternativeName>
        <fullName evidence="8">tRNA(Ile)-2-lysyl-cytidine synthase</fullName>
    </alternativeName>
    <alternativeName>
        <fullName evidence="8">tRNA(Ile)-lysidine synthetase</fullName>
    </alternativeName>
</protein>
<dbReference type="InterPro" id="IPR012796">
    <property type="entry name" value="Lysidine-tRNA-synth_C"/>
</dbReference>
<keyword evidence="6 8" id="KW-0067">ATP-binding</keyword>
<dbReference type="HAMAP" id="MF_01161">
    <property type="entry name" value="tRNA_Ile_lys_synt"/>
    <property type="match status" value="1"/>
</dbReference>
<dbReference type="GO" id="GO:0005524">
    <property type="term" value="F:ATP binding"/>
    <property type="evidence" value="ECO:0007669"/>
    <property type="project" value="UniProtKB-UniRule"/>
</dbReference>
<dbReference type="InterPro" id="IPR012094">
    <property type="entry name" value="tRNA_Ile_lys_synt"/>
</dbReference>
<gene>
    <name evidence="8 10" type="primary">tilS</name>
    <name evidence="10" type="ORF">K8V65_04450</name>
</gene>
<dbReference type="InterPro" id="IPR012795">
    <property type="entry name" value="tRNA_Ile_lys_synt_N"/>
</dbReference>
<dbReference type="Proteomes" id="UP000780768">
    <property type="component" value="Unassembled WGS sequence"/>
</dbReference>
<organism evidence="10 11">
    <name type="scientific">Megamonas hypermegale</name>
    <dbReference type="NCBI Taxonomy" id="158847"/>
    <lineage>
        <taxon>Bacteria</taxon>
        <taxon>Bacillati</taxon>
        <taxon>Bacillota</taxon>
        <taxon>Negativicutes</taxon>
        <taxon>Selenomonadales</taxon>
        <taxon>Selenomonadaceae</taxon>
        <taxon>Megamonas</taxon>
    </lineage>
</organism>
<dbReference type="GO" id="GO:0005737">
    <property type="term" value="C:cytoplasm"/>
    <property type="evidence" value="ECO:0007669"/>
    <property type="project" value="UniProtKB-SubCell"/>
</dbReference>
<dbReference type="SMART" id="SM00977">
    <property type="entry name" value="TilS_C"/>
    <property type="match status" value="1"/>
</dbReference>
<dbReference type="EC" id="6.3.4.19" evidence="8"/>
<dbReference type="CDD" id="cd01992">
    <property type="entry name" value="TilS_N"/>
    <property type="match status" value="1"/>
</dbReference>
<dbReference type="Gene3D" id="3.30.465.60">
    <property type="match status" value="1"/>
</dbReference>
<dbReference type="EMBL" id="DYVR01000116">
    <property type="protein sequence ID" value="HJF84891.1"/>
    <property type="molecule type" value="Genomic_DNA"/>
</dbReference>
<dbReference type="Pfam" id="PF11734">
    <property type="entry name" value="TilS_C"/>
    <property type="match status" value="1"/>
</dbReference>
<proteinExistence type="inferred from homology"/>
<evidence type="ECO:0000256" key="1">
    <source>
        <dbReference type="ARBA" id="ARBA00004496"/>
    </source>
</evidence>
<sequence>MIEKVEKFCLENDLFSAHDRLVVACSGGPDSMALVDILRRLQHKHDLQLYIAHAEHGIRQESSLEDARYVQNYCRKYNLPFYLEHLNVPDFARERKMSMETAARVLRYRFLRKVKDATGSAKIATAHHLNDQAETFLQHLIRGAGSAGLSGMRAVNGDIVRPFLCLYRREIEAYCEKYDLQPRLDETNLSLEYERNKIRLELLPLLEKYNSGIVKSICNSAKIIAEQNDYINFSAQKVYNNICKQSADGKVHLNVLQVKQEHIALRTALYRLIIRNVQGNLENITAKHVDKIDRFVHSGHAGLILQLPQYLTAEYGYGEVIFQKNTAANAPSAIENGYNIKIEMNTAAVLPGGCIIEMKKVAKPFKITGNAQCFVDGDKLSGEIFVRTRCTGDKIMPKGMNGTKKVKDIFIDRKIPAKLRDSVPLVCDGRGIIWIAGVQQDNYYALNKDSKNIVYLSIKNL</sequence>
<dbReference type="InterPro" id="IPR011063">
    <property type="entry name" value="TilS/TtcA_N"/>
</dbReference>
<dbReference type="GO" id="GO:0032267">
    <property type="term" value="F:tRNA(Ile)-lysidine synthase activity"/>
    <property type="evidence" value="ECO:0007669"/>
    <property type="project" value="UniProtKB-EC"/>
</dbReference>
<comment type="subcellular location">
    <subcellularLocation>
        <location evidence="1 8">Cytoplasm</location>
    </subcellularLocation>
</comment>
<dbReference type="PANTHER" id="PTHR43033:SF1">
    <property type="entry name" value="TRNA(ILE)-LYSIDINE SYNTHASE-RELATED"/>
    <property type="match status" value="1"/>
</dbReference>
<comment type="caution">
    <text evidence="10">The sequence shown here is derived from an EMBL/GenBank/DDBJ whole genome shotgun (WGS) entry which is preliminary data.</text>
</comment>
<dbReference type="SUPFAM" id="SSF82829">
    <property type="entry name" value="MesJ substrate recognition domain-like"/>
    <property type="match status" value="1"/>
</dbReference>
<evidence type="ECO:0000256" key="5">
    <source>
        <dbReference type="ARBA" id="ARBA00022741"/>
    </source>
</evidence>
<evidence type="ECO:0000313" key="10">
    <source>
        <dbReference type="EMBL" id="HJF84891.1"/>
    </source>
</evidence>
<evidence type="ECO:0000256" key="4">
    <source>
        <dbReference type="ARBA" id="ARBA00022694"/>
    </source>
</evidence>
<reference evidence="10" key="2">
    <citation type="submission" date="2021-09" db="EMBL/GenBank/DDBJ databases">
        <authorList>
            <person name="Gilroy R."/>
        </authorList>
    </citation>
    <scope>NUCLEOTIDE SEQUENCE</scope>
    <source>
        <strain evidence="10">7318</strain>
    </source>
</reference>
<evidence type="ECO:0000259" key="9">
    <source>
        <dbReference type="SMART" id="SM00977"/>
    </source>
</evidence>
<keyword evidence="4 8" id="KW-0819">tRNA processing</keyword>
<dbReference type="AlphaFoldDB" id="A0A921HNB3"/>
<comment type="similarity">
    <text evidence="8">Belongs to the tRNA(Ile)-lysidine synthase family.</text>
</comment>
<comment type="function">
    <text evidence="8">Ligates lysine onto the cytidine present at position 34 of the AUA codon-specific tRNA(Ile) that contains the anticodon CAU, in an ATP-dependent manner. Cytidine is converted to lysidine, thus changing the amino acid specificity of the tRNA from methionine to isoleucine.</text>
</comment>
<evidence type="ECO:0000256" key="7">
    <source>
        <dbReference type="ARBA" id="ARBA00048539"/>
    </source>
</evidence>
<evidence type="ECO:0000313" key="11">
    <source>
        <dbReference type="Proteomes" id="UP000780768"/>
    </source>
</evidence>
<keyword evidence="5 8" id="KW-0547">Nucleotide-binding</keyword>
<name>A0A921HNB3_9FIRM</name>
<dbReference type="NCBIfam" id="TIGR02432">
    <property type="entry name" value="lysidine_TilS_N"/>
    <property type="match status" value="1"/>
</dbReference>
<keyword evidence="3 8" id="KW-0436">Ligase</keyword>
<dbReference type="Pfam" id="PF01171">
    <property type="entry name" value="ATP_bind_3"/>
    <property type="match status" value="1"/>
</dbReference>
<dbReference type="SUPFAM" id="SSF56037">
    <property type="entry name" value="PheT/TilS domain"/>
    <property type="match status" value="1"/>
</dbReference>
<evidence type="ECO:0000256" key="3">
    <source>
        <dbReference type="ARBA" id="ARBA00022598"/>
    </source>
</evidence>
<feature type="domain" description="Lysidine-tRNA(Ile) synthetase C-terminal" evidence="9">
    <location>
        <begin position="384"/>
        <end position="456"/>
    </location>
</feature>